<accession>A0ACB6SE87</accession>
<evidence type="ECO:0000313" key="1">
    <source>
        <dbReference type="EMBL" id="KAF2631619.1"/>
    </source>
</evidence>
<reference evidence="1" key="1">
    <citation type="journal article" date="2020" name="Stud. Mycol.">
        <title>101 Dothideomycetes genomes: a test case for predicting lifestyles and emergence of pathogens.</title>
        <authorList>
            <person name="Haridas S."/>
            <person name="Albert R."/>
            <person name="Binder M."/>
            <person name="Bloem J."/>
            <person name="Labutti K."/>
            <person name="Salamov A."/>
            <person name="Andreopoulos B."/>
            <person name="Baker S."/>
            <person name="Barry K."/>
            <person name="Bills G."/>
            <person name="Bluhm B."/>
            <person name="Cannon C."/>
            <person name="Castanera R."/>
            <person name="Culley D."/>
            <person name="Daum C."/>
            <person name="Ezra D."/>
            <person name="Gonzalez J."/>
            <person name="Henrissat B."/>
            <person name="Kuo A."/>
            <person name="Liang C."/>
            <person name="Lipzen A."/>
            <person name="Lutzoni F."/>
            <person name="Magnuson J."/>
            <person name="Mondo S."/>
            <person name="Nolan M."/>
            <person name="Ohm R."/>
            <person name="Pangilinan J."/>
            <person name="Park H.-J."/>
            <person name="Ramirez L."/>
            <person name="Alfaro M."/>
            <person name="Sun H."/>
            <person name="Tritt A."/>
            <person name="Yoshinaga Y."/>
            <person name="Zwiers L.-H."/>
            <person name="Turgeon B."/>
            <person name="Goodwin S."/>
            <person name="Spatafora J."/>
            <person name="Crous P."/>
            <person name="Grigoriev I."/>
        </authorList>
    </citation>
    <scope>NUCLEOTIDE SEQUENCE</scope>
    <source>
        <strain evidence="1">CBS 525.71</strain>
    </source>
</reference>
<gene>
    <name evidence="1" type="ORF">BU25DRAFT_407263</name>
</gene>
<proteinExistence type="predicted"/>
<dbReference type="EMBL" id="MU006704">
    <property type="protein sequence ID" value="KAF2631619.1"/>
    <property type="molecule type" value="Genomic_DNA"/>
</dbReference>
<organism evidence="1 2">
    <name type="scientific">Macroventuria anomochaeta</name>
    <dbReference type="NCBI Taxonomy" id="301207"/>
    <lineage>
        <taxon>Eukaryota</taxon>
        <taxon>Fungi</taxon>
        <taxon>Dikarya</taxon>
        <taxon>Ascomycota</taxon>
        <taxon>Pezizomycotina</taxon>
        <taxon>Dothideomycetes</taxon>
        <taxon>Pleosporomycetidae</taxon>
        <taxon>Pleosporales</taxon>
        <taxon>Pleosporineae</taxon>
        <taxon>Didymellaceae</taxon>
        <taxon>Macroventuria</taxon>
    </lineage>
</organism>
<sequence>MQLFSTKHFQLGMGPMGLEVGDKVTILHGSGTPCTLRAVDEAQNEHRAISQCFLDGWMFGKHPKAASSSAMVGGGAR</sequence>
<protein>
    <submittedName>
        <fullName evidence="1">Uncharacterized protein</fullName>
    </submittedName>
</protein>
<evidence type="ECO:0000313" key="2">
    <source>
        <dbReference type="Proteomes" id="UP000799754"/>
    </source>
</evidence>
<comment type="caution">
    <text evidence="1">The sequence shown here is derived from an EMBL/GenBank/DDBJ whole genome shotgun (WGS) entry which is preliminary data.</text>
</comment>
<dbReference type="Proteomes" id="UP000799754">
    <property type="component" value="Unassembled WGS sequence"/>
</dbReference>
<keyword evidence="2" id="KW-1185">Reference proteome</keyword>
<name>A0ACB6SE87_9PLEO</name>